<sequence>MIVCMTSPKLAIQTDLGRMYCRQVGGEAIVPSITTVISMDKLDLSGWAGYMAAKALSDDHRLVHAVGDRGQLRSLIRDAAGAAEAYRDSAAARGDRVHNYAEQRALRALDLEHDLEAAQAALEANNELGFARHFDQWWDDYNVQPIAAEVTVWNHSVGYAGTIDLVAKIGGRTCLVDYKTKNTDRDGFVKRPDDKVIMQLAAACKAEEQVVDAERGAWKEWGYGTDTMLLAVALGETGSRTFMAPPQALPDYWSKFYALRRNWEAAFKIAQSRASLVEITPPAQ</sequence>
<dbReference type="EMBL" id="BJNE01000007">
    <property type="protein sequence ID" value="GEC12855.1"/>
    <property type="molecule type" value="Genomic_DNA"/>
</dbReference>
<organism evidence="1 2">
    <name type="scientific">Glutamicibacter nicotianae</name>
    <name type="common">Arthrobacter nicotianae</name>
    <dbReference type="NCBI Taxonomy" id="37929"/>
    <lineage>
        <taxon>Bacteria</taxon>
        <taxon>Bacillati</taxon>
        <taxon>Actinomycetota</taxon>
        <taxon>Actinomycetes</taxon>
        <taxon>Micrococcales</taxon>
        <taxon>Micrococcaceae</taxon>
        <taxon>Glutamicibacter</taxon>
    </lineage>
</organism>
<dbReference type="InterPro" id="IPR011604">
    <property type="entry name" value="PDDEXK-like_dom_sf"/>
</dbReference>
<dbReference type="Proteomes" id="UP000316242">
    <property type="component" value="Unassembled WGS sequence"/>
</dbReference>
<protein>
    <recommendedName>
        <fullName evidence="3">Cytochrome</fullName>
    </recommendedName>
</protein>
<keyword evidence="2" id="KW-1185">Reference proteome</keyword>
<comment type="caution">
    <text evidence="1">The sequence shown here is derived from an EMBL/GenBank/DDBJ whole genome shotgun (WGS) entry which is preliminary data.</text>
</comment>
<dbReference type="Gene3D" id="3.90.320.10">
    <property type="match status" value="1"/>
</dbReference>
<name>A0ABQ0RMU9_GLUNI</name>
<evidence type="ECO:0000313" key="2">
    <source>
        <dbReference type="Proteomes" id="UP000316242"/>
    </source>
</evidence>
<gene>
    <name evidence="1" type="ORF">ANI01nite_20580</name>
</gene>
<evidence type="ECO:0000313" key="1">
    <source>
        <dbReference type="EMBL" id="GEC12855.1"/>
    </source>
</evidence>
<proteinExistence type="predicted"/>
<evidence type="ECO:0008006" key="3">
    <source>
        <dbReference type="Google" id="ProtNLM"/>
    </source>
</evidence>
<reference evidence="1 2" key="1">
    <citation type="submission" date="2019-06" db="EMBL/GenBank/DDBJ databases">
        <title>Whole genome shotgun sequence of Glutamicibacter nicotianae NBRC 14234.</title>
        <authorList>
            <person name="Hosoyama A."/>
            <person name="Uohara A."/>
            <person name="Ohji S."/>
            <person name="Ichikawa N."/>
        </authorList>
    </citation>
    <scope>NUCLEOTIDE SEQUENCE [LARGE SCALE GENOMIC DNA]</scope>
    <source>
        <strain evidence="1 2">NBRC 14234</strain>
    </source>
</reference>
<accession>A0ABQ0RMU9</accession>